<protein>
    <recommendedName>
        <fullName evidence="3">MurNAc-LAA domain-containing protein</fullName>
    </recommendedName>
</protein>
<dbReference type="OrthoDB" id="5344211at2"/>
<dbReference type="PANTHER" id="PTHR30404:SF0">
    <property type="entry name" value="N-ACETYLMURAMOYL-L-ALANINE AMIDASE AMIC"/>
    <property type="match status" value="1"/>
</dbReference>
<evidence type="ECO:0000313" key="4">
    <source>
        <dbReference type="EMBL" id="KAB3529330.1"/>
    </source>
</evidence>
<keyword evidence="2" id="KW-1133">Transmembrane helix</keyword>
<organism evidence="4 5">
    <name type="scientific">Alkaliphilus serpentinus</name>
    <dbReference type="NCBI Taxonomy" id="1482731"/>
    <lineage>
        <taxon>Bacteria</taxon>
        <taxon>Bacillati</taxon>
        <taxon>Bacillota</taxon>
        <taxon>Clostridia</taxon>
        <taxon>Peptostreptococcales</taxon>
        <taxon>Natronincolaceae</taxon>
        <taxon>Alkaliphilus</taxon>
    </lineage>
</organism>
<dbReference type="GO" id="GO:0009253">
    <property type="term" value="P:peptidoglycan catabolic process"/>
    <property type="evidence" value="ECO:0007669"/>
    <property type="project" value="InterPro"/>
</dbReference>
<name>A0A833HNA7_9FIRM</name>
<dbReference type="CDD" id="cd02696">
    <property type="entry name" value="MurNAc-LAA"/>
    <property type="match status" value="1"/>
</dbReference>
<dbReference type="InterPro" id="IPR050695">
    <property type="entry name" value="N-acetylmuramoyl_amidase_3"/>
</dbReference>
<feature type="transmembrane region" description="Helical" evidence="2">
    <location>
        <begin position="6"/>
        <end position="30"/>
    </location>
</feature>
<evidence type="ECO:0000256" key="1">
    <source>
        <dbReference type="ARBA" id="ARBA00022801"/>
    </source>
</evidence>
<dbReference type="GO" id="GO:0008745">
    <property type="term" value="F:N-acetylmuramoyl-L-alanine amidase activity"/>
    <property type="evidence" value="ECO:0007669"/>
    <property type="project" value="InterPro"/>
</dbReference>
<dbReference type="Pfam" id="PF01520">
    <property type="entry name" value="Amidase_3"/>
    <property type="match status" value="1"/>
</dbReference>
<keyword evidence="5" id="KW-1185">Reference proteome</keyword>
<dbReference type="SUPFAM" id="SSF53187">
    <property type="entry name" value="Zn-dependent exopeptidases"/>
    <property type="match status" value="1"/>
</dbReference>
<evidence type="ECO:0000256" key="2">
    <source>
        <dbReference type="SAM" id="Phobius"/>
    </source>
</evidence>
<dbReference type="PANTHER" id="PTHR30404">
    <property type="entry name" value="N-ACETYLMURAMOYL-L-ALANINE AMIDASE"/>
    <property type="match status" value="1"/>
</dbReference>
<dbReference type="RefSeq" id="WP_151866121.1">
    <property type="nucleotide sequence ID" value="NZ_WBZB01000033.1"/>
</dbReference>
<keyword evidence="2" id="KW-0812">Transmembrane</keyword>
<keyword evidence="1" id="KW-0378">Hydrolase</keyword>
<dbReference type="EMBL" id="WBZB01000033">
    <property type="protein sequence ID" value="KAB3529330.1"/>
    <property type="molecule type" value="Genomic_DNA"/>
</dbReference>
<gene>
    <name evidence="4" type="ORF">F8153_09520</name>
</gene>
<dbReference type="AlphaFoldDB" id="A0A833HNA7"/>
<evidence type="ECO:0000259" key="3">
    <source>
        <dbReference type="SMART" id="SM00646"/>
    </source>
</evidence>
<dbReference type="Proteomes" id="UP000465601">
    <property type="component" value="Unassembled WGS sequence"/>
</dbReference>
<dbReference type="InterPro" id="IPR002508">
    <property type="entry name" value="MurNAc-LAA_cat"/>
</dbReference>
<reference evidence="4 5" key="1">
    <citation type="submission" date="2019-10" db="EMBL/GenBank/DDBJ databases">
        <title>Alkaliphilus serpentinus sp. nov. and Alkaliphilus pronyensis sp. nov., two novel anaerobic alkaliphilic species isolated from the serpentinized-hosted hydrothermal field of the Prony Bay (New Caledonia).</title>
        <authorList>
            <person name="Postec A."/>
        </authorList>
    </citation>
    <scope>NUCLEOTIDE SEQUENCE [LARGE SCALE GENOMIC DNA]</scope>
    <source>
        <strain evidence="4 5">LacT</strain>
    </source>
</reference>
<keyword evidence="2" id="KW-0472">Membrane</keyword>
<feature type="domain" description="MurNAc-LAA" evidence="3">
    <location>
        <begin position="122"/>
        <end position="238"/>
    </location>
</feature>
<sequence length="246" mass="27623">MKRPTILLLISRKALLIIGIILIITAMALFTHSITLKVMKIQNETLFGKIIAIDAGHGGIDGGTHYGDIILEKDINLAISIKLKEELINRGAIAIMTREIDDSLDDHIRNGSRHREDLNARVKIINESNADIFISIHVNYIRNQNKLGPLVFYHGSSDNSKALAEYLQTNLNNLSSYKELGIKNSEKAVPGNYYILRNTKAPGVIVETGYISNDYDRKLLLEDDHQKEIARLIGESIVQYFSKNNL</sequence>
<dbReference type="GO" id="GO:0030288">
    <property type="term" value="C:outer membrane-bounded periplasmic space"/>
    <property type="evidence" value="ECO:0007669"/>
    <property type="project" value="TreeGrafter"/>
</dbReference>
<accession>A0A833HNA7</accession>
<dbReference type="SMART" id="SM00646">
    <property type="entry name" value="Ami_3"/>
    <property type="match status" value="1"/>
</dbReference>
<evidence type="ECO:0000313" key="5">
    <source>
        <dbReference type="Proteomes" id="UP000465601"/>
    </source>
</evidence>
<proteinExistence type="predicted"/>
<comment type="caution">
    <text evidence="4">The sequence shown here is derived from an EMBL/GenBank/DDBJ whole genome shotgun (WGS) entry which is preliminary data.</text>
</comment>
<dbReference type="Gene3D" id="3.40.630.40">
    <property type="entry name" value="Zn-dependent exopeptidases"/>
    <property type="match status" value="1"/>
</dbReference>